<sequence>MTSIVRTNASTTSQSAFFQPRGCSLVSKAVKRTHLVQVISCSRAASPYCLEDALNLISIRCVIFALHRTSHLSK</sequence>
<keyword evidence="1" id="KW-1185">Reference proteome</keyword>
<proteinExistence type="predicted"/>
<name>A0A915ANB5_PARUN</name>
<dbReference type="AlphaFoldDB" id="A0A915ANB5"/>
<protein>
    <submittedName>
        <fullName evidence="2 3">Uncharacterized protein</fullName>
    </submittedName>
</protein>
<dbReference type="Proteomes" id="UP000887569">
    <property type="component" value="Unplaced"/>
</dbReference>
<dbReference type="WBParaSite" id="PgR012_g063_t03">
    <property type="protein sequence ID" value="PgR012_g063_t03"/>
    <property type="gene ID" value="PgR012_g063"/>
</dbReference>
<dbReference type="WBParaSite" id="PgR012_g063_t02">
    <property type="protein sequence ID" value="PgR012_g063_t02"/>
    <property type="gene ID" value="PgR012_g063"/>
</dbReference>
<evidence type="ECO:0000313" key="1">
    <source>
        <dbReference type="Proteomes" id="UP000887569"/>
    </source>
</evidence>
<accession>A0A915ANB5</accession>
<organism evidence="1 3">
    <name type="scientific">Parascaris univalens</name>
    <name type="common">Nematode worm</name>
    <dbReference type="NCBI Taxonomy" id="6257"/>
    <lineage>
        <taxon>Eukaryota</taxon>
        <taxon>Metazoa</taxon>
        <taxon>Ecdysozoa</taxon>
        <taxon>Nematoda</taxon>
        <taxon>Chromadorea</taxon>
        <taxon>Rhabditida</taxon>
        <taxon>Spirurina</taxon>
        <taxon>Ascaridomorpha</taxon>
        <taxon>Ascaridoidea</taxon>
        <taxon>Ascarididae</taxon>
        <taxon>Parascaris</taxon>
    </lineage>
</organism>
<reference evidence="2 3" key="1">
    <citation type="submission" date="2022-11" db="UniProtKB">
        <authorList>
            <consortium name="WormBaseParasite"/>
        </authorList>
    </citation>
    <scope>IDENTIFICATION</scope>
</reference>
<evidence type="ECO:0000313" key="2">
    <source>
        <dbReference type="WBParaSite" id="PgR012_g063_t02"/>
    </source>
</evidence>
<evidence type="ECO:0000313" key="3">
    <source>
        <dbReference type="WBParaSite" id="PgR012_g063_t03"/>
    </source>
</evidence>